<protein>
    <submittedName>
        <fullName evidence="1">Uncharacterized protein</fullName>
    </submittedName>
</protein>
<comment type="caution">
    <text evidence="1">The sequence shown here is derived from an EMBL/GenBank/DDBJ whole genome shotgun (WGS) entry which is preliminary data.</text>
</comment>
<proteinExistence type="predicted"/>
<gene>
    <name evidence="1" type="ORF">LCGC14_1892120</name>
</gene>
<reference evidence="1" key="1">
    <citation type="journal article" date="2015" name="Nature">
        <title>Complex archaea that bridge the gap between prokaryotes and eukaryotes.</title>
        <authorList>
            <person name="Spang A."/>
            <person name="Saw J.H."/>
            <person name="Jorgensen S.L."/>
            <person name="Zaremba-Niedzwiedzka K."/>
            <person name="Martijn J."/>
            <person name="Lind A.E."/>
            <person name="van Eijk R."/>
            <person name="Schleper C."/>
            <person name="Guy L."/>
            <person name="Ettema T.J."/>
        </authorList>
    </citation>
    <scope>NUCLEOTIDE SEQUENCE</scope>
</reference>
<dbReference type="AlphaFoldDB" id="A0A0F9IX73"/>
<accession>A0A0F9IX73</accession>
<name>A0A0F9IX73_9ZZZZ</name>
<dbReference type="EMBL" id="LAZR01019665">
    <property type="protein sequence ID" value="KKL91697.1"/>
    <property type="molecule type" value="Genomic_DNA"/>
</dbReference>
<organism evidence="1">
    <name type="scientific">marine sediment metagenome</name>
    <dbReference type="NCBI Taxonomy" id="412755"/>
    <lineage>
        <taxon>unclassified sequences</taxon>
        <taxon>metagenomes</taxon>
        <taxon>ecological metagenomes</taxon>
    </lineage>
</organism>
<sequence>MFVAQCQRGDVGGYRRVLEEAIRSKLFKWIGVCRNSCFNAFGQYTHTIDEAINKLYFGIWAEHEGILELARKKGVRFHLLGIGGNIGMLKYLWWVDRADTASLFYQATLGEKVSPCGMLSEAVSRPPDYFQRNFGADHTWRAVLVHNCYEAQKYTTAAKRLRYDILKERI</sequence>
<feature type="non-terminal residue" evidence="1">
    <location>
        <position position="1"/>
    </location>
</feature>
<evidence type="ECO:0000313" key="1">
    <source>
        <dbReference type="EMBL" id="KKL91697.1"/>
    </source>
</evidence>